<evidence type="ECO:0000313" key="2">
    <source>
        <dbReference type="Proteomes" id="UP001163603"/>
    </source>
</evidence>
<protein>
    <submittedName>
        <fullName evidence="1">Uncharacterized protein</fullName>
    </submittedName>
</protein>
<name>A0ACC0YD11_9ROSI</name>
<proteinExistence type="predicted"/>
<comment type="caution">
    <text evidence="1">The sequence shown here is derived from an EMBL/GenBank/DDBJ whole genome shotgun (WGS) entry which is preliminary data.</text>
</comment>
<reference evidence="2" key="1">
    <citation type="journal article" date="2023" name="G3 (Bethesda)">
        <title>Genome assembly and association tests identify interacting loci associated with vigor, precocity, and sex in interspecific pistachio rootstocks.</title>
        <authorList>
            <person name="Palmer W."/>
            <person name="Jacygrad E."/>
            <person name="Sagayaradj S."/>
            <person name="Cavanaugh K."/>
            <person name="Han R."/>
            <person name="Bertier L."/>
            <person name="Beede B."/>
            <person name="Kafkas S."/>
            <person name="Golino D."/>
            <person name="Preece J."/>
            <person name="Michelmore R."/>
        </authorList>
    </citation>
    <scope>NUCLEOTIDE SEQUENCE [LARGE SCALE GENOMIC DNA]</scope>
</reference>
<sequence length="52" mass="5834">MADFKCFLLLKCMISIVMEVYLNGTSILVIYVPLAYLFVICSEACITESFSS</sequence>
<dbReference type="EMBL" id="CM047742">
    <property type="protein sequence ID" value="KAJ0034091.1"/>
    <property type="molecule type" value="Genomic_DNA"/>
</dbReference>
<organism evidence="1 2">
    <name type="scientific">Pistacia integerrima</name>
    <dbReference type="NCBI Taxonomy" id="434235"/>
    <lineage>
        <taxon>Eukaryota</taxon>
        <taxon>Viridiplantae</taxon>
        <taxon>Streptophyta</taxon>
        <taxon>Embryophyta</taxon>
        <taxon>Tracheophyta</taxon>
        <taxon>Spermatophyta</taxon>
        <taxon>Magnoliopsida</taxon>
        <taxon>eudicotyledons</taxon>
        <taxon>Gunneridae</taxon>
        <taxon>Pentapetalae</taxon>
        <taxon>rosids</taxon>
        <taxon>malvids</taxon>
        <taxon>Sapindales</taxon>
        <taxon>Anacardiaceae</taxon>
        <taxon>Pistacia</taxon>
    </lineage>
</organism>
<evidence type="ECO:0000313" key="1">
    <source>
        <dbReference type="EMBL" id="KAJ0034091.1"/>
    </source>
</evidence>
<accession>A0ACC0YD11</accession>
<dbReference type="Proteomes" id="UP001163603">
    <property type="component" value="Chromosome 7"/>
</dbReference>
<keyword evidence="2" id="KW-1185">Reference proteome</keyword>
<gene>
    <name evidence="1" type="ORF">Pint_25304</name>
</gene>